<dbReference type="NCBIfam" id="NF007714">
    <property type="entry name" value="PRK10410.1-2"/>
    <property type="match status" value="1"/>
</dbReference>
<organism evidence="1 2">
    <name type="scientific">Lachnospira intestinalis</name>
    <dbReference type="NCBI Taxonomy" id="3133158"/>
    <lineage>
        <taxon>Bacteria</taxon>
        <taxon>Bacillati</taxon>
        <taxon>Bacillota</taxon>
        <taxon>Clostridia</taxon>
        <taxon>Lachnospirales</taxon>
        <taxon>Lachnospiraceae</taxon>
        <taxon>Lachnospira</taxon>
    </lineage>
</organism>
<evidence type="ECO:0000313" key="1">
    <source>
        <dbReference type="EMBL" id="MEQ2554542.1"/>
    </source>
</evidence>
<proteinExistence type="predicted"/>
<dbReference type="InterPro" id="IPR020483">
    <property type="entry name" value="Uncharacterised_YgbA"/>
</dbReference>
<gene>
    <name evidence="1" type="ORF">WMO37_05835</name>
</gene>
<protein>
    <submittedName>
        <fullName evidence="1">Nitrous oxide-stimulated promoter family protein</fullName>
    </submittedName>
</protein>
<sequence>MSANKIDVEKKRAEEKKLLSVMIGIYCRGNHGGNDGNKKELCDSCKKLEEYALFRTEKCPFMETKTFCSACKVHCYAKEQREQIRAVMRYAGPRMIFSHPVLALKHIRTTIKEKRKKKNVS</sequence>
<keyword evidence="2" id="KW-1185">Reference proteome</keyword>
<comment type="caution">
    <text evidence="1">The sequence shown here is derived from an EMBL/GenBank/DDBJ whole genome shotgun (WGS) entry which is preliminary data.</text>
</comment>
<dbReference type="Pfam" id="PF11756">
    <property type="entry name" value="YgbA_NO"/>
    <property type="match status" value="1"/>
</dbReference>
<dbReference type="Proteomes" id="UP001546774">
    <property type="component" value="Unassembled WGS sequence"/>
</dbReference>
<evidence type="ECO:0000313" key="2">
    <source>
        <dbReference type="Proteomes" id="UP001546774"/>
    </source>
</evidence>
<dbReference type="EMBL" id="JBBMFS010000004">
    <property type="protein sequence ID" value="MEQ2554542.1"/>
    <property type="molecule type" value="Genomic_DNA"/>
</dbReference>
<accession>A0ABV1H5W5</accession>
<reference evidence="1" key="1">
    <citation type="submission" date="2024-03" db="EMBL/GenBank/DDBJ databases">
        <title>Human intestinal bacterial collection.</title>
        <authorList>
            <person name="Pauvert C."/>
            <person name="Hitch T.C.A."/>
            <person name="Clavel T."/>
        </authorList>
    </citation>
    <scope>NUCLEOTIDE SEQUENCE [LARGE SCALE GENOMIC DNA]</scope>
    <source>
        <strain evidence="1">CLA-AA-H89B</strain>
    </source>
</reference>
<name>A0ABV1H5W5_9FIRM</name>